<feature type="chain" id="PRO_5018146881" description="PKD domain-containing protein" evidence="1">
    <location>
        <begin position="23"/>
        <end position="363"/>
    </location>
</feature>
<dbReference type="Pfam" id="PF00801">
    <property type="entry name" value="PKD"/>
    <property type="match status" value="1"/>
</dbReference>
<dbReference type="AlphaFoldDB" id="A0A3N4PLW5"/>
<dbReference type="PROSITE" id="PS51257">
    <property type="entry name" value="PROKAR_LIPOPROTEIN"/>
    <property type="match status" value="1"/>
</dbReference>
<dbReference type="Proteomes" id="UP000278351">
    <property type="component" value="Unassembled WGS sequence"/>
</dbReference>
<evidence type="ECO:0000313" key="3">
    <source>
        <dbReference type="EMBL" id="RPE08785.1"/>
    </source>
</evidence>
<accession>A0A3N4PLW5</accession>
<dbReference type="EMBL" id="RPDH01000002">
    <property type="protein sequence ID" value="RPE08785.1"/>
    <property type="molecule type" value="Genomic_DNA"/>
</dbReference>
<dbReference type="RefSeq" id="WP_123847782.1">
    <property type="nucleotide sequence ID" value="NZ_RPDH01000002.1"/>
</dbReference>
<gene>
    <name evidence="3" type="ORF">EGT74_17290</name>
</gene>
<evidence type="ECO:0000313" key="4">
    <source>
        <dbReference type="Proteomes" id="UP000278351"/>
    </source>
</evidence>
<dbReference type="OrthoDB" id="1031873at2"/>
<sequence length="363" mass="40292">MMKKIYYPVLFLAMCASIVACKKDEPVEIVSLSKPGQEFYYGEKVPVWAATSGDLHDVTYSWTATGGTFDGWRTQNLFENLWIAPVTPGEYTITATAKNGKNTSSRSTVMKVVRYFFDEFQDAFTTAGGGWAESNINRTLVANTDPKKSIMEFDAKDTNIPTFRRPLNVVPLKIPFSVSAEFGWKKSFRANEPITFSMIFEQPEANPSFPYLREIRWEIYPTVGGTGNNYRIRFSTAVPQIGGSEQFSENGNTAATLPKPLPLLNPVTGRLPAFAMASGAEQKITFSVDANHVFHAYVGGQLWFTSTGIKDWLAYAKATYAGFQDPVAKEFRLTIPAKQNTNATSSTVFLNSVYIVNDGSILK</sequence>
<proteinExistence type="predicted"/>
<keyword evidence="1" id="KW-0732">Signal</keyword>
<protein>
    <recommendedName>
        <fullName evidence="2">PKD domain-containing protein</fullName>
    </recommendedName>
</protein>
<feature type="signal peptide" evidence="1">
    <location>
        <begin position="1"/>
        <end position="22"/>
    </location>
</feature>
<name>A0A3N4PLW5_9BACT</name>
<organism evidence="3 4">
    <name type="scientific">Chitinophaga lutea</name>
    <dbReference type="NCBI Taxonomy" id="2488634"/>
    <lineage>
        <taxon>Bacteria</taxon>
        <taxon>Pseudomonadati</taxon>
        <taxon>Bacteroidota</taxon>
        <taxon>Chitinophagia</taxon>
        <taxon>Chitinophagales</taxon>
        <taxon>Chitinophagaceae</taxon>
        <taxon>Chitinophaga</taxon>
    </lineage>
</organism>
<keyword evidence="4" id="KW-1185">Reference proteome</keyword>
<evidence type="ECO:0000256" key="1">
    <source>
        <dbReference type="SAM" id="SignalP"/>
    </source>
</evidence>
<feature type="domain" description="PKD" evidence="2">
    <location>
        <begin position="40"/>
        <end position="112"/>
    </location>
</feature>
<evidence type="ECO:0000259" key="2">
    <source>
        <dbReference type="Pfam" id="PF00801"/>
    </source>
</evidence>
<comment type="caution">
    <text evidence="3">The sequence shown here is derived from an EMBL/GenBank/DDBJ whole genome shotgun (WGS) entry which is preliminary data.</text>
</comment>
<reference evidence="3 4" key="1">
    <citation type="submission" date="2018-11" db="EMBL/GenBank/DDBJ databases">
        <title>Chitinophaga lutea sp.nov., isolate from arsenic contaminated soil.</title>
        <authorList>
            <person name="Zong Y."/>
        </authorList>
    </citation>
    <scope>NUCLEOTIDE SEQUENCE [LARGE SCALE GENOMIC DNA]</scope>
    <source>
        <strain evidence="3 4">ZY74</strain>
    </source>
</reference>
<dbReference type="InterPro" id="IPR000601">
    <property type="entry name" value="PKD_dom"/>
</dbReference>